<sequence length="108" mass="11177">MKELVAACGGGEACLGAELAATCVSATHRAFIRDFIYVRSSSMVTILRPHRHIPRDDEIEVAPAESPDTDAPTESAARKGIELGKKDSTENVGSGTASGPGEGPNPTA</sequence>
<dbReference type="Proteomes" id="UP001331561">
    <property type="component" value="Unassembled WGS sequence"/>
</dbReference>
<dbReference type="EMBL" id="JAYXHS010000001">
    <property type="protein sequence ID" value="MEC5384423.1"/>
    <property type="molecule type" value="Genomic_DNA"/>
</dbReference>
<dbReference type="RefSeq" id="WP_327597402.1">
    <property type="nucleotide sequence ID" value="NZ_JAYXHS010000001.1"/>
</dbReference>
<evidence type="ECO:0000256" key="1">
    <source>
        <dbReference type="SAM" id="MobiDB-lite"/>
    </source>
</evidence>
<evidence type="ECO:0000313" key="2">
    <source>
        <dbReference type="EMBL" id="MEC5384423.1"/>
    </source>
</evidence>
<organism evidence="2 3">
    <name type="scientific">Uliginosibacterium silvisoli</name>
    <dbReference type="NCBI Taxonomy" id="3114758"/>
    <lineage>
        <taxon>Bacteria</taxon>
        <taxon>Pseudomonadati</taxon>
        <taxon>Pseudomonadota</taxon>
        <taxon>Betaproteobacteria</taxon>
        <taxon>Rhodocyclales</taxon>
        <taxon>Zoogloeaceae</taxon>
        <taxon>Uliginosibacterium</taxon>
    </lineage>
</organism>
<comment type="caution">
    <text evidence="2">The sequence shown here is derived from an EMBL/GenBank/DDBJ whole genome shotgun (WGS) entry which is preliminary data.</text>
</comment>
<protein>
    <submittedName>
        <fullName evidence="2">Uncharacterized protein</fullName>
    </submittedName>
</protein>
<feature type="region of interest" description="Disordered" evidence="1">
    <location>
        <begin position="57"/>
        <end position="108"/>
    </location>
</feature>
<evidence type="ECO:0000313" key="3">
    <source>
        <dbReference type="Proteomes" id="UP001331561"/>
    </source>
</evidence>
<accession>A0ABU6JXQ8</accession>
<keyword evidence="3" id="KW-1185">Reference proteome</keyword>
<feature type="compositionally biased region" description="Basic and acidic residues" evidence="1">
    <location>
        <begin position="76"/>
        <end position="89"/>
    </location>
</feature>
<name>A0ABU6JXQ8_9RHOO</name>
<gene>
    <name evidence="2" type="ORF">VVD49_01740</name>
</gene>
<reference evidence="2 3" key="1">
    <citation type="submission" date="2024-01" db="EMBL/GenBank/DDBJ databases">
        <title>Uliginosibacterium soil sp. nov.</title>
        <authorList>
            <person name="Lv Y."/>
        </authorList>
    </citation>
    <scope>NUCLEOTIDE SEQUENCE [LARGE SCALE GENOMIC DNA]</scope>
    <source>
        <strain evidence="2 3">H3</strain>
    </source>
</reference>
<proteinExistence type="predicted"/>